<name>A0A931BV52_9HYPH</name>
<sequence>MSSAQKVGDQKTAKLSPSDLTQIKLAARELRSSNPQSILADLVEEKIRAIENEYPAPLRTLSSAPGRRIFRWEAAKGDRTV</sequence>
<dbReference type="EMBL" id="JADQDO010000011">
    <property type="protein sequence ID" value="MBF9235293.1"/>
    <property type="molecule type" value="Genomic_DNA"/>
</dbReference>
<evidence type="ECO:0000313" key="1">
    <source>
        <dbReference type="EMBL" id="MBF9235293.1"/>
    </source>
</evidence>
<gene>
    <name evidence="1" type="ORF">I2H38_18125</name>
</gene>
<protein>
    <submittedName>
        <fullName evidence="1">Uncharacterized protein</fullName>
    </submittedName>
</protein>
<accession>A0A931BV52</accession>
<reference evidence="1" key="1">
    <citation type="submission" date="2020-11" db="EMBL/GenBank/DDBJ databases">
        <authorList>
            <person name="Kim M.K."/>
        </authorList>
    </citation>
    <scope>NUCLEOTIDE SEQUENCE</scope>
    <source>
        <strain evidence="1">BT350</strain>
    </source>
</reference>
<dbReference type="RefSeq" id="WP_196273285.1">
    <property type="nucleotide sequence ID" value="NZ_JADQDO010000011.1"/>
</dbReference>
<keyword evidence="2" id="KW-1185">Reference proteome</keyword>
<evidence type="ECO:0000313" key="2">
    <source>
        <dbReference type="Proteomes" id="UP000599312"/>
    </source>
</evidence>
<dbReference type="Proteomes" id="UP000599312">
    <property type="component" value="Unassembled WGS sequence"/>
</dbReference>
<comment type="caution">
    <text evidence="1">The sequence shown here is derived from an EMBL/GenBank/DDBJ whole genome shotgun (WGS) entry which is preliminary data.</text>
</comment>
<dbReference type="AlphaFoldDB" id="A0A931BV52"/>
<organism evidence="1 2">
    <name type="scientific">Microvirga alba</name>
    <dbReference type="NCBI Taxonomy" id="2791025"/>
    <lineage>
        <taxon>Bacteria</taxon>
        <taxon>Pseudomonadati</taxon>
        <taxon>Pseudomonadota</taxon>
        <taxon>Alphaproteobacteria</taxon>
        <taxon>Hyphomicrobiales</taxon>
        <taxon>Methylobacteriaceae</taxon>
        <taxon>Microvirga</taxon>
    </lineage>
</organism>
<proteinExistence type="predicted"/>